<organism evidence="1 2">
    <name type="scientific">Aquamicrobium defluvii</name>
    <dbReference type="NCBI Taxonomy" id="69279"/>
    <lineage>
        <taxon>Bacteria</taxon>
        <taxon>Pseudomonadati</taxon>
        <taxon>Pseudomonadota</taxon>
        <taxon>Alphaproteobacteria</taxon>
        <taxon>Hyphomicrobiales</taxon>
        <taxon>Phyllobacteriaceae</taxon>
        <taxon>Aquamicrobium</taxon>
    </lineage>
</organism>
<dbReference type="RefSeq" id="WP_245264648.1">
    <property type="nucleotide sequence ID" value="NZ_KK073880.1"/>
</dbReference>
<protein>
    <submittedName>
        <fullName evidence="1">Uncharacterized protein</fullName>
    </submittedName>
</protein>
<sequence length="149" mass="16206">MELHSLISVTAANEPDTYLAEVDITDIHGQRYAVEYVSRDGDEFGLAPVVRAAIGQWIADGKPVLPYVEPPAPPAPDRVTARQFKLQLLADGILDQVEGWIATQSQAVQIAYANSGTFVRDEPMMQAGFAALGFTPEQIDAFFTAADRL</sequence>
<name>A0A011TD51_9HYPH</name>
<dbReference type="STRING" id="69279.BG36_20775"/>
<dbReference type="EMBL" id="JENY01000006">
    <property type="protein sequence ID" value="EXL09574.1"/>
    <property type="molecule type" value="Genomic_DNA"/>
</dbReference>
<dbReference type="eggNOG" id="ENOG5030R3N">
    <property type="taxonomic scope" value="Bacteria"/>
</dbReference>
<comment type="caution">
    <text evidence="1">The sequence shown here is derived from an EMBL/GenBank/DDBJ whole genome shotgun (WGS) entry which is preliminary data.</text>
</comment>
<dbReference type="HOGENOM" id="CLU_125483_0_0_5"/>
<dbReference type="PATRIC" id="fig|69279.3.peg.1095"/>
<evidence type="ECO:0000313" key="1">
    <source>
        <dbReference type="EMBL" id="EXL09574.1"/>
    </source>
</evidence>
<accession>A0A011TD51</accession>
<evidence type="ECO:0000313" key="2">
    <source>
        <dbReference type="Proteomes" id="UP000019849"/>
    </source>
</evidence>
<dbReference type="AlphaFoldDB" id="A0A011TD51"/>
<proteinExistence type="predicted"/>
<dbReference type="Proteomes" id="UP000019849">
    <property type="component" value="Unassembled WGS sequence"/>
</dbReference>
<reference evidence="1 2" key="1">
    <citation type="submission" date="2014-02" db="EMBL/GenBank/DDBJ databases">
        <title>Aquamicrobium defluvii Genome sequencing.</title>
        <authorList>
            <person name="Wang X."/>
        </authorList>
    </citation>
    <scope>NUCLEOTIDE SEQUENCE [LARGE SCALE GENOMIC DNA]</scope>
    <source>
        <strain evidence="1 2">W13Z1</strain>
    </source>
</reference>
<gene>
    <name evidence="1" type="ORF">BG36_20775</name>
</gene>